<protein>
    <recommendedName>
        <fullName evidence="4">TRP C-terminal domain-containing protein</fullName>
    </recommendedName>
</protein>
<feature type="transmembrane region" description="Helical" evidence="1">
    <location>
        <begin position="145"/>
        <end position="173"/>
    </location>
</feature>
<dbReference type="VEuPathDB" id="FungiDB:PYU1_G001020"/>
<dbReference type="InParanoid" id="K3W7S9"/>
<reference evidence="3" key="2">
    <citation type="submission" date="2010-04" db="EMBL/GenBank/DDBJ databases">
        <authorList>
            <person name="Buell R."/>
            <person name="Hamilton J."/>
            <person name="Hostetler J."/>
        </authorList>
    </citation>
    <scope>NUCLEOTIDE SEQUENCE [LARGE SCALE GENOMIC DNA]</scope>
    <source>
        <strain evidence="3">DAOM:BR144</strain>
    </source>
</reference>
<dbReference type="Proteomes" id="UP000019132">
    <property type="component" value="Unassembled WGS sequence"/>
</dbReference>
<evidence type="ECO:0008006" key="4">
    <source>
        <dbReference type="Google" id="ProtNLM"/>
    </source>
</evidence>
<feature type="transmembrane region" description="Helical" evidence="1">
    <location>
        <begin position="262"/>
        <end position="282"/>
    </location>
</feature>
<reference evidence="3" key="1">
    <citation type="journal article" date="2010" name="Genome Biol.">
        <title>Genome sequence of the necrotrophic plant pathogen Pythium ultimum reveals original pathogenicity mechanisms and effector repertoire.</title>
        <authorList>
            <person name="Levesque C.A."/>
            <person name="Brouwer H."/>
            <person name="Cano L."/>
            <person name="Hamilton J.P."/>
            <person name="Holt C."/>
            <person name="Huitema E."/>
            <person name="Raffaele S."/>
            <person name="Robideau G.P."/>
            <person name="Thines M."/>
            <person name="Win J."/>
            <person name="Zerillo M.M."/>
            <person name="Beakes G.W."/>
            <person name="Boore J.L."/>
            <person name="Busam D."/>
            <person name="Dumas B."/>
            <person name="Ferriera S."/>
            <person name="Fuerstenberg S.I."/>
            <person name="Gachon C.M."/>
            <person name="Gaulin E."/>
            <person name="Govers F."/>
            <person name="Grenville-Briggs L."/>
            <person name="Horner N."/>
            <person name="Hostetler J."/>
            <person name="Jiang R.H."/>
            <person name="Johnson J."/>
            <person name="Krajaejun T."/>
            <person name="Lin H."/>
            <person name="Meijer H.J."/>
            <person name="Moore B."/>
            <person name="Morris P."/>
            <person name="Phuntmart V."/>
            <person name="Puiu D."/>
            <person name="Shetty J."/>
            <person name="Stajich J.E."/>
            <person name="Tripathy S."/>
            <person name="Wawra S."/>
            <person name="van West P."/>
            <person name="Whitty B.R."/>
            <person name="Coutinho P.M."/>
            <person name="Henrissat B."/>
            <person name="Martin F."/>
            <person name="Thomas P.D."/>
            <person name="Tyler B.M."/>
            <person name="De Vries R.P."/>
            <person name="Kamoun S."/>
            <person name="Yandell M."/>
            <person name="Tisserat N."/>
            <person name="Buell C.R."/>
        </authorList>
    </citation>
    <scope>NUCLEOTIDE SEQUENCE</scope>
    <source>
        <strain evidence="3">DAOM:BR144</strain>
    </source>
</reference>
<keyword evidence="1" id="KW-0812">Transmembrane</keyword>
<organism evidence="2 3">
    <name type="scientific">Globisporangium ultimum (strain ATCC 200006 / CBS 805.95 / DAOM BR144)</name>
    <name type="common">Pythium ultimum</name>
    <dbReference type="NCBI Taxonomy" id="431595"/>
    <lineage>
        <taxon>Eukaryota</taxon>
        <taxon>Sar</taxon>
        <taxon>Stramenopiles</taxon>
        <taxon>Oomycota</taxon>
        <taxon>Peronosporomycetes</taxon>
        <taxon>Pythiales</taxon>
        <taxon>Pythiaceae</taxon>
        <taxon>Globisporangium</taxon>
    </lineage>
</organism>
<evidence type="ECO:0000256" key="1">
    <source>
        <dbReference type="SAM" id="Phobius"/>
    </source>
</evidence>
<name>K3W7S9_GLOUD</name>
<dbReference type="PANTHER" id="PTHR11319">
    <property type="entry name" value="G PROTEIN-COUPLED RECEPTOR-RELATED"/>
    <property type="match status" value="1"/>
</dbReference>
<dbReference type="eggNOG" id="ENOG502RV12">
    <property type="taxonomic scope" value="Eukaryota"/>
</dbReference>
<feature type="transmembrane region" description="Helical" evidence="1">
    <location>
        <begin position="288"/>
        <end position="308"/>
    </location>
</feature>
<evidence type="ECO:0000313" key="3">
    <source>
        <dbReference type="Proteomes" id="UP000019132"/>
    </source>
</evidence>
<dbReference type="AlphaFoldDB" id="K3W7S9"/>
<keyword evidence="1" id="KW-1133">Transmembrane helix</keyword>
<proteinExistence type="predicted"/>
<keyword evidence="1" id="KW-0472">Membrane</keyword>
<dbReference type="STRING" id="431595.K3W7S9"/>
<accession>K3W7S9</accession>
<reference evidence="2" key="3">
    <citation type="submission" date="2015-02" db="UniProtKB">
        <authorList>
            <consortium name="EnsemblProtists"/>
        </authorList>
    </citation>
    <scope>IDENTIFICATION</scope>
    <source>
        <strain evidence="2">DAOM BR144</strain>
    </source>
</reference>
<evidence type="ECO:0000313" key="2">
    <source>
        <dbReference type="EnsemblProtists" id="PYU1_T001020"/>
    </source>
</evidence>
<feature type="transmembrane region" description="Helical" evidence="1">
    <location>
        <begin position="320"/>
        <end position="344"/>
    </location>
</feature>
<dbReference type="PANTHER" id="PTHR11319:SF35">
    <property type="entry name" value="OUTER MEMBRANE PROTEIN PMPC-RELATED"/>
    <property type="match status" value="1"/>
</dbReference>
<dbReference type="EMBL" id="GL376620">
    <property type="status" value="NOT_ANNOTATED_CDS"/>
    <property type="molecule type" value="Genomic_DNA"/>
</dbReference>
<keyword evidence="3" id="KW-1185">Reference proteome</keyword>
<dbReference type="HOGENOM" id="CLU_678988_0_0_1"/>
<feature type="transmembrane region" description="Helical" evidence="1">
    <location>
        <begin position="101"/>
        <end position="122"/>
    </location>
</feature>
<dbReference type="EnsemblProtists" id="PYU1_T001020">
    <property type="protein sequence ID" value="PYU1_T001020"/>
    <property type="gene ID" value="PYU1_G001020"/>
</dbReference>
<sequence>MQQRSFTTRVKGNLSSRAEAFIDNARVWLKDTRLGKWVHKVVLMTRLPTSSSEHQPSCPTSHHIRSNDVLGMVVRSNLRLWRARIRLRLNYQSYQNKCIKLLFWILLLSYPELSQRVIGLFYCEEIGDKWYMSRDRSLLCYEGQWLYYLPMTVVLVFIWVLGVPLLFWLVLYLRHRSGVDETILLLDEPSKVQLKERLLAEMRQDIEDRGLHLEDEKIATFEKDLLAEYLRNKKLSVLWDLGRKLCLNCIISLLAKSGANRIIAGLIIFLIYLSVILFYQPYKDRSDSALAGVTQIQLFITLFCGLILKMGSLYLEPGVVSLLTYVTLLTNIATLAYAILSIIYEKIDAARKLRRRIRDEHRKAIQQHVVKLWQKAYGFAFTEVYLRDTTIRPMPVHVILELARRDKRERELEALRVQLELTSTVVEGLPNNVSLDQVDVELPASTATE</sequence>